<protein>
    <submittedName>
        <fullName evidence="2">Uncharacterized protein</fullName>
    </submittedName>
</protein>
<dbReference type="EMBL" id="RAQH01000004">
    <property type="protein sequence ID" value="RKE87700.1"/>
    <property type="molecule type" value="Genomic_DNA"/>
</dbReference>
<sequence>MLNSILEEDLIKFLKNNIEPYDDQIYGKTYRASVTLTDETYLPCVIFRNSKPKIDLAIKRFKDEQGGNSIFKNKSKGSGYREIVKNFIISGNNLNFHHIANIEKSSFAIPLSIVRKIDGETAMSWTAFVIKFKNGQKASFGTSWNWEFFSKPDGFDFDDIEEIISGAYLDKNGEIIFHKSIQNYNEMKDLLDVTYREKPFFECYLDNL</sequence>
<reference evidence="1" key="4">
    <citation type="submission" date="2024-05" db="EMBL/GenBank/DDBJ databases">
        <authorList>
            <person name="Sun Q."/>
            <person name="Sedlacek I."/>
        </authorList>
    </citation>
    <scope>NUCLEOTIDE SEQUENCE</scope>
    <source>
        <strain evidence="1">CCM 8490</strain>
    </source>
</reference>
<comment type="caution">
    <text evidence="2">The sequence shown here is derived from an EMBL/GenBank/DDBJ whole genome shotgun (WGS) entry which is preliminary data.</text>
</comment>
<reference evidence="1" key="1">
    <citation type="journal article" date="2014" name="Int. J. Syst. Evol. Microbiol.">
        <title>Complete genome of a new Firmicutes species belonging to the dominant human colonic microbiota ('Ruminococcus bicirculans') reveals two chromosomes and a selective capacity to utilize plant glucans.</title>
        <authorList>
            <consortium name="NISC Comparative Sequencing Program"/>
            <person name="Wegmann U."/>
            <person name="Louis P."/>
            <person name="Goesmann A."/>
            <person name="Henrissat B."/>
            <person name="Duncan S.H."/>
            <person name="Flint H.J."/>
        </authorList>
    </citation>
    <scope>NUCLEOTIDE SEQUENCE</scope>
    <source>
        <strain evidence="1">CCM 8490</strain>
    </source>
</reference>
<dbReference type="AlphaFoldDB" id="A0A420D9R8"/>
<evidence type="ECO:0000313" key="2">
    <source>
        <dbReference type="EMBL" id="RKE87700.1"/>
    </source>
</evidence>
<dbReference type="Proteomes" id="UP000285906">
    <property type="component" value="Unassembled WGS sequence"/>
</dbReference>
<evidence type="ECO:0000313" key="1">
    <source>
        <dbReference type="EMBL" id="GGG57243.1"/>
    </source>
</evidence>
<dbReference type="RefSeq" id="WP_120213478.1">
    <property type="nucleotide sequence ID" value="NZ_BMCW01000003.1"/>
</dbReference>
<evidence type="ECO:0000313" key="4">
    <source>
        <dbReference type="Proteomes" id="UP000658202"/>
    </source>
</evidence>
<reference evidence="2 3" key="2">
    <citation type="submission" date="2018-09" db="EMBL/GenBank/DDBJ databases">
        <title>Genomic Encyclopedia of Archaeal and Bacterial Type Strains, Phase II (KMG-II): from individual species to whole genera.</title>
        <authorList>
            <person name="Goeker M."/>
        </authorList>
    </citation>
    <scope>NUCLEOTIDE SEQUENCE [LARGE SCALE GENOMIC DNA]</scope>
    <source>
        <strain evidence="2 3">DSM 27620</strain>
    </source>
</reference>
<dbReference type="OrthoDB" id="1334511at2"/>
<organism evidence="2 3">
    <name type="scientific">Epilithonimonas arachidiradicis</name>
    <dbReference type="NCBI Taxonomy" id="1617282"/>
    <lineage>
        <taxon>Bacteria</taxon>
        <taxon>Pseudomonadati</taxon>
        <taxon>Bacteroidota</taxon>
        <taxon>Flavobacteriia</taxon>
        <taxon>Flavobacteriales</taxon>
        <taxon>Weeksellaceae</taxon>
        <taxon>Chryseobacterium group</taxon>
        <taxon>Epilithonimonas</taxon>
    </lineage>
</organism>
<proteinExistence type="predicted"/>
<gene>
    <name evidence="2" type="ORF">BXY58_1832</name>
    <name evidence="1" type="ORF">GCM10007332_18680</name>
</gene>
<evidence type="ECO:0000313" key="3">
    <source>
        <dbReference type="Proteomes" id="UP000285906"/>
    </source>
</evidence>
<dbReference type="Proteomes" id="UP000658202">
    <property type="component" value="Unassembled WGS sequence"/>
</dbReference>
<accession>A0A420D9R8</accession>
<name>A0A420D9R8_9FLAO</name>
<keyword evidence="4" id="KW-1185">Reference proteome</keyword>
<dbReference type="EMBL" id="BMCW01000003">
    <property type="protein sequence ID" value="GGG57243.1"/>
    <property type="molecule type" value="Genomic_DNA"/>
</dbReference>
<reference evidence="4" key="3">
    <citation type="journal article" date="2019" name="Int. J. Syst. Evol. Microbiol.">
        <title>The Global Catalogue of Microorganisms (GCM) 10K type strain sequencing project: providing services to taxonomists for standard genome sequencing and annotation.</title>
        <authorList>
            <consortium name="The Broad Institute Genomics Platform"/>
            <consortium name="The Broad Institute Genome Sequencing Center for Infectious Disease"/>
            <person name="Wu L."/>
            <person name="Ma J."/>
        </authorList>
    </citation>
    <scope>NUCLEOTIDE SEQUENCE [LARGE SCALE GENOMIC DNA]</scope>
    <source>
        <strain evidence="4">CCM 8490</strain>
    </source>
</reference>